<comment type="similarity">
    <text evidence="2">Belongs to the MscS (TC 1.A.23) family.</text>
</comment>
<evidence type="ECO:0000256" key="8">
    <source>
        <dbReference type="SAM" id="Phobius"/>
    </source>
</evidence>
<evidence type="ECO:0000259" key="10">
    <source>
        <dbReference type="Pfam" id="PF21082"/>
    </source>
</evidence>
<gene>
    <name evidence="11" type="ORF">GCM10009020_27410</name>
</gene>
<dbReference type="RefSeq" id="WP_343774617.1">
    <property type="nucleotide sequence ID" value="NZ_BAAADV010000007.1"/>
</dbReference>
<dbReference type="InterPro" id="IPR010920">
    <property type="entry name" value="LSM_dom_sf"/>
</dbReference>
<dbReference type="Pfam" id="PF21082">
    <property type="entry name" value="MS_channel_3rd"/>
    <property type="match status" value="1"/>
</dbReference>
<dbReference type="GO" id="GO:0005886">
    <property type="term" value="C:plasma membrane"/>
    <property type="evidence" value="ECO:0007669"/>
    <property type="project" value="UniProtKB-SubCell"/>
</dbReference>
<dbReference type="InterPro" id="IPR023408">
    <property type="entry name" value="MscS_beta-dom_sf"/>
</dbReference>
<keyword evidence="4 8" id="KW-0812">Transmembrane</keyword>
<feature type="domain" description="Mechanosensitive ion channel MscS" evidence="9">
    <location>
        <begin position="118"/>
        <end position="187"/>
    </location>
</feature>
<dbReference type="Gene3D" id="1.10.287.1260">
    <property type="match status" value="1"/>
</dbReference>
<sequence>MTIDLGTLGLAQLPPRVAPVVDAVAQPVPSIVWQWAEAILVVIAGWYVSKLVVRSAGRMIARQFARPSITQTVLRGIRASVLLVAIGIAVQILGFQPGNILLSVTVFSAVVAVILAPIVASVISGLFVLADQPFEIGDMIELPDNNGGRKGFVEDITLRYTKMFTLDNTFIVVPNSTIRERDVINYSAEDERTRQSLSILVTYESDIPEARKIIERSARQVENVITGGPGIRVGSARYNAAPTCYIDEYADHGVLLTLRYWLQEPYKLLVARSKIQEHLWDELEDADVEIAYPHTHLMFDDTSGQADVAVTHRRPRPEGPEAPPEQHRAADRGGHAAAQTEKEPPDAVPQSDDAAAQSTDANAESTNADTE</sequence>
<evidence type="ECO:0000313" key="11">
    <source>
        <dbReference type="EMBL" id="GAA0677791.1"/>
    </source>
</evidence>
<feature type="compositionally biased region" description="Low complexity" evidence="7">
    <location>
        <begin position="351"/>
        <end position="365"/>
    </location>
</feature>
<feature type="compositionally biased region" description="Basic and acidic residues" evidence="7">
    <location>
        <begin position="316"/>
        <end position="345"/>
    </location>
</feature>
<evidence type="ECO:0008006" key="13">
    <source>
        <dbReference type="Google" id="ProtNLM"/>
    </source>
</evidence>
<feature type="region of interest" description="Disordered" evidence="7">
    <location>
        <begin position="312"/>
        <end position="371"/>
    </location>
</feature>
<dbReference type="InterPro" id="IPR049278">
    <property type="entry name" value="MS_channel_C"/>
</dbReference>
<reference evidence="11 12" key="1">
    <citation type="journal article" date="2019" name="Int. J. Syst. Evol. Microbiol.">
        <title>The Global Catalogue of Microorganisms (GCM) 10K type strain sequencing project: providing services to taxonomists for standard genome sequencing and annotation.</title>
        <authorList>
            <consortium name="The Broad Institute Genomics Platform"/>
            <consortium name="The Broad Institute Genome Sequencing Center for Infectious Disease"/>
            <person name="Wu L."/>
            <person name="Ma J."/>
        </authorList>
    </citation>
    <scope>NUCLEOTIDE SEQUENCE [LARGE SCALE GENOMIC DNA]</scope>
    <source>
        <strain evidence="11 12">JCM 16328</strain>
    </source>
</reference>
<evidence type="ECO:0000256" key="6">
    <source>
        <dbReference type="ARBA" id="ARBA00023136"/>
    </source>
</evidence>
<evidence type="ECO:0000256" key="1">
    <source>
        <dbReference type="ARBA" id="ARBA00004651"/>
    </source>
</evidence>
<feature type="transmembrane region" description="Helical" evidence="8">
    <location>
        <begin position="33"/>
        <end position="53"/>
    </location>
</feature>
<comment type="caution">
    <text evidence="11">The sequence shown here is derived from an EMBL/GenBank/DDBJ whole genome shotgun (WGS) entry which is preliminary data.</text>
</comment>
<proteinExistence type="inferred from homology"/>
<dbReference type="InterPro" id="IPR045275">
    <property type="entry name" value="MscS_archaea/bacteria_type"/>
</dbReference>
<evidence type="ECO:0000256" key="5">
    <source>
        <dbReference type="ARBA" id="ARBA00022989"/>
    </source>
</evidence>
<dbReference type="Proteomes" id="UP001500420">
    <property type="component" value="Unassembled WGS sequence"/>
</dbReference>
<protein>
    <recommendedName>
        <fullName evidence="13">Small-conductance mechanosensitive channel</fullName>
    </recommendedName>
</protein>
<accession>A0AAV3TD81</accession>
<dbReference type="SUPFAM" id="SSF82689">
    <property type="entry name" value="Mechanosensitive channel protein MscS (YggB), C-terminal domain"/>
    <property type="match status" value="1"/>
</dbReference>
<evidence type="ECO:0000259" key="9">
    <source>
        <dbReference type="Pfam" id="PF00924"/>
    </source>
</evidence>
<keyword evidence="3" id="KW-1003">Cell membrane</keyword>
<dbReference type="PANTHER" id="PTHR30221:SF1">
    <property type="entry name" value="SMALL-CONDUCTANCE MECHANOSENSITIVE CHANNEL"/>
    <property type="match status" value="1"/>
</dbReference>
<dbReference type="Pfam" id="PF00924">
    <property type="entry name" value="MS_channel_2nd"/>
    <property type="match status" value="1"/>
</dbReference>
<keyword evidence="6 8" id="KW-0472">Membrane</keyword>
<dbReference type="SUPFAM" id="SSF50182">
    <property type="entry name" value="Sm-like ribonucleoproteins"/>
    <property type="match status" value="1"/>
</dbReference>
<evidence type="ECO:0000313" key="12">
    <source>
        <dbReference type="Proteomes" id="UP001500420"/>
    </source>
</evidence>
<dbReference type="Gene3D" id="2.30.30.60">
    <property type="match status" value="1"/>
</dbReference>
<evidence type="ECO:0000256" key="7">
    <source>
        <dbReference type="SAM" id="MobiDB-lite"/>
    </source>
</evidence>
<dbReference type="PANTHER" id="PTHR30221">
    <property type="entry name" value="SMALL-CONDUCTANCE MECHANOSENSITIVE CHANNEL"/>
    <property type="match status" value="1"/>
</dbReference>
<feature type="transmembrane region" description="Helical" evidence="8">
    <location>
        <begin position="73"/>
        <end position="94"/>
    </location>
</feature>
<feature type="transmembrane region" description="Helical" evidence="8">
    <location>
        <begin position="100"/>
        <end position="129"/>
    </location>
</feature>
<evidence type="ECO:0000256" key="2">
    <source>
        <dbReference type="ARBA" id="ARBA00008017"/>
    </source>
</evidence>
<dbReference type="Gene3D" id="3.30.70.100">
    <property type="match status" value="1"/>
</dbReference>
<evidence type="ECO:0000256" key="4">
    <source>
        <dbReference type="ARBA" id="ARBA00022692"/>
    </source>
</evidence>
<feature type="domain" description="Mechanosensitive ion channel MscS C-terminal" evidence="10">
    <location>
        <begin position="197"/>
        <end position="290"/>
    </location>
</feature>
<keyword evidence="12" id="KW-1185">Reference proteome</keyword>
<comment type="subcellular location">
    <subcellularLocation>
        <location evidence="1">Cell membrane</location>
        <topology evidence="1">Multi-pass membrane protein</topology>
    </subcellularLocation>
</comment>
<name>A0AAV3TD81_9EURY</name>
<keyword evidence="5 8" id="KW-1133">Transmembrane helix</keyword>
<dbReference type="AlphaFoldDB" id="A0AAV3TD81"/>
<evidence type="ECO:0000256" key="3">
    <source>
        <dbReference type="ARBA" id="ARBA00022475"/>
    </source>
</evidence>
<organism evidence="11 12">
    <name type="scientific">Natronoarchaeum mannanilyticum</name>
    <dbReference type="NCBI Taxonomy" id="926360"/>
    <lineage>
        <taxon>Archaea</taxon>
        <taxon>Methanobacteriati</taxon>
        <taxon>Methanobacteriota</taxon>
        <taxon>Stenosarchaea group</taxon>
        <taxon>Halobacteria</taxon>
        <taxon>Halobacteriales</taxon>
        <taxon>Natronoarchaeaceae</taxon>
    </lineage>
</organism>
<dbReference type="InterPro" id="IPR006685">
    <property type="entry name" value="MscS_channel_2nd"/>
</dbReference>
<dbReference type="GO" id="GO:0008381">
    <property type="term" value="F:mechanosensitive monoatomic ion channel activity"/>
    <property type="evidence" value="ECO:0007669"/>
    <property type="project" value="InterPro"/>
</dbReference>
<dbReference type="EMBL" id="BAAADV010000007">
    <property type="protein sequence ID" value="GAA0677791.1"/>
    <property type="molecule type" value="Genomic_DNA"/>
</dbReference>
<dbReference type="InterPro" id="IPR011066">
    <property type="entry name" value="MscS_channel_C_sf"/>
</dbReference>